<dbReference type="RefSeq" id="WP_183786782.1">
    <property type="nucleotide sequence ID" value="NZ_JACIBS010000005.1"/>
</dbReference>
<dbReference type="PRINTS" id="PR00081">
    <property type="entry name" value="GDHRDH"/>
</dbReference>
<comment type="similarity">
    <text evidence="1">Belongs to the short-chain dehydrogenases/reductases (SDR) family.</text>
</comment>
<dbReference type="Proteomes" id="UP000564573">
    <property type="component" value="Unassembled WGS sequence"/>
</dbReference>
<dbReference type="EC" id="1.1.1.53" evidence="3"/>
<evidence type="ECO:0000313" key="4">
    <source>
        <dbReference type="Proteomes" id="UP000564573"/>
    </source>
</evidence>
<evidence type="ECO:0000256" key="1">
    <source>
        <dbReference type="ARBA" id="ARBA00006484"/>
    </source>
</evidence>
<comment type="caution">
    <text evidence="3">The sequence shown here is derived from an EMBL/GenBank/DDBJ whole genome shotgun (WGS) entry which is preliminary data.</text>
</comment>
<dbReference type="AlphaFoldDB" id="A0A839XYT2"/>
<dbReference type="SUPFAM" id="SSF51735">
    <property type="entry name" value="NAD(P)-binding Rossmann-fold domains"/>
    <property type="match status" value="1"/>
</dbReference>
<gene>
    <name evidence="3" type="ORF">FB384_004531</name>
</gene>
<organism evidence="3 4">
    <name type="scientific">Prauserella sediminis</name>
    <dbReference type="NCBI Taxonomy" id="577680"/>
    <lineage>
        <taxon>Bacteria</taxon>
        <taxon>Bacillati</taxon>
        <taxon>Actinomycetota</taxon>
        <taxon>Actinomycetes</taxon>
        <taxon>Pseudonocardiales</taxon>
        <taxon>Pseudonocardiaceae</taxon>
        <taxon>Prauserella</taxon>
        <taxon>Prauserella salsuginis group</taxon>
    </lineage>
</organism>
<protein>
    <submittedName>
        <fullName evidence="3">3alpha(Or 20beta)-hydroxysteroid dehydrogenase</fullName>
        <ecNumber evidence="3">1.1.1.53</ecNumber>
    </submittedName>
</protein>
<accession>A0A839XYT2</accession>
<dbReference type="PRINTS" id="PR00080">
    <property type="entry name" value="SDRFAMILY"/>
</dbReference>
<dbReference type="PANTHER" id="PTHR24321">
    <property type="entry name" value="DEHYDROGENASES, SHORT CHAIN"/>
    <property type="match status" value="1"/>
</dbReference>
<dbReference type="PROSITE" id="PS00061">
    <property type="entry name" value="ADH_SHORT"/>
    <property type="match status" value="1"/>
</dbReference>
<evidence type="ECO:0000313" key="3">
    <source>
        <dbReference type="EMBL" id="MBB3665573.1"/>
    </source>
</evidence>
<name>A0A839XYT2_9PSEU</name>
<dbReference type="Gene3D" id="3.40.50.720">
    <property type="entry name" value="NAD(P)-binding Rossmann-like Domain"/>
    <property type="match status" value="1"/>
</dbReference>
<keyword evidence="2 3" id="KW-0560">Oxidoreductase</keyword>
<reference evidence="3 4" key="1">
    <citation type="submission" date="2020-08" db="EMBL/GenBank/DDBJ databases">
        <title>Sequencing the genomes of 1000 actinobacteria strains.</title>
        <authorList>
            <person name="Klenk H.-P."/>
        </authorList>
    </citation>
    <scope>NUCLEOTIDE SEQUENCE [LARGE SCALE GENOMIC DNA]</scope>
    <source>
        <strain evidence="3 4">DSM 45267</strain>
    </source>
</reference>
<evidence type="ECO:0000256" key="2">
    <source>
        <dbReference type="ARBA" id="ARBA00023002"/>
    </source>
</evidence>
<dbReference type="PANTHER" id="PTHR24321:SF8">
    <property type="entry name" value="ESTRADIOL 17-BETA-DEHYDROGENASE 8-RELATED"/>
    <property type="match status" value="1"/>
</dbReference>
<sequence length="255" mass="26957">MNGRLTGRTALVTGAARGMGASIAARLVGEGAQVLLTDIDDAEGKRTARELEGEYQHLDVTSADDWAAAADTVRQDRGLLDILVNNAGIGSRPTRFDELDLEQHRRLFEVNVHGPFLGMRLLLPLLERSGCASVVNISSIDGLTGVAGMASYAASKHALTGLTRSVALEVGDLGIRVNSVHPGIIETPMVAGVGEARLARLRRTVDRQPTARMGLPEEVAAMTCFLASDDAAYCTGSQFTVDGGHLAGPWRESPA</sequence>
<dbReference type="GO" id="GO:0047044">
    <property type="term" value="F:androstan-3-alpha,17-beta-diol dehydrogenase (NAD+) activity"/>
    <property type="evidence" value="ECO:0007669"/>
    <property type="project" value="UniProtKB-EC"/>
</dbReference>
<dbReference type="Pfam" id="PF13561">
    <property type="entry name" value="adh_short_C2"/>
    <property type="match status" value="1"/>
</dbReference>
<dbReference type="InterPro" id="IPR002347">
    <property type="entry name" value="SDR_fam"/>
</dbReference>
<dbReference type="NCBIfam" id="NF005559">
    <property type="entry name" value="PRK07231.1"/>
    <property type="match status" value="1"/>
</dbReference>
<keyword evidence="4" id="KW-1185">Reference proteome</keyword>
<dbReference type="EMBL" id="JACIBS010000005">
    <property type="protein sequence ID" value="MBB3665573.1"/>
    <property type="molecule type" value="Genomic_DNA"/>
</dbReference>
<dbReference type="InterPro" id="IPR020904">
    <property type="entry name" value="Sc_DH/Rdtase_CS"/>
</dbReference>
<dbReference type="FunFam" id="3.40.50.720:FF:000084">
    <property type="entry name" value="Short-chain dehydrogenase reductase"/>
    <property type="match status" value="1"/>
</dbReference>
<dbReference type="InterPro" id="IPR036291">
    <property type="entry name" value="NAD(P)-bd_dom_sf"/>
</dbReference>
<proteinExistence type="inferred from homology"/>